<name>A0A0H3AEJ6_VIBC3</name>
<reference evidence="1 2" key="1">
    <citation type="submission" date="2007-03" db="EMBL/GenBank/DDBJ databases">
        <authorList>
            <person name="Heidelberg J."/>
        </authorList>
    </citation>
    <scope>NUCLEOTIDE SEQUENCE [LARGE SCALE GENOMIC DNA]</scope>
    <source>
        <strain evidence="2">ATCC 39541 / Classical Ogawa 395 / O395</strain>
    </source>
</reference>
<evidence type="ECO:0000313" key="2">
    <source>
        <dbReference type="Proteomes" id="UP000000249"/>
    </source>
</evidence>
<dbReference type="KEGG" id="vcr:VC395_A1067"/>
<organism evidence="1 2">
    <name type="scientific">Vibrio cholerae serotype O1 (strain ATCC 39541 / Classical Ogawa 395 / O395)</name>
    <dbReference type="NCBI Taxonomy" id="345073"/>
    <lineage>
        <taxon>Bacteria</taxon>
        <taxon>Pseudomonadati</taxon>
        <taxon>Pseudomonadota</taxon>
        <taxon>Gammaproteobacteria</taxon>
        <taxon>Vibrionales</taxon>
        <taxon>Vibrionaceae</taxon>
        <taxon>Vibrio</taxon>
    </lineage>
</organism>
<dbReference type="PATRIC" id="fig|345073.21.peg.3790"/>
<gene>
    <name evidence="1" type="ordered locus">VC0395_0197</name>
</gene>
<evidence type="ECO:0000313" key="1">
    <source>
        <dbReference type="EMBL" id="ABQ18791.1"/>
    </source>
</evidence>
<accession>A0A0H3AEJ6</accession>
<protein>
    <submittedName>
        <fullName evidence="1">Uncharacterized protein</fullName>
    </submittedName>
</protein>
<dbReference type="KEGG" id="vco:VC0395_0197"/>
<dbReference type="Proteomes" id="UP000000249">
    <property type="component" value="Chromosome 2"/>
</dbReference>
<dbReference type="AlphaFoldDB" id="A0A0H3AEJ6"/>
<proteinExistence type="predicted"/>
<dbReference type="EMBL" id="CP000626">
    <property type="protein sequence ID" value="ABQ18791.1"/>
    <property type="molecule type" value="Genomic_DNA"/>
</dbReference>
<sequence>MARVKNNKNEIYINLKIIDKIKNNNLPKGRVKKVEIDHHKPVNKYKF</sequence>